<evidence type="ECO:0000259" key="10">
    <source>
        <dbReference type="PROSITE" id="PS51462"/>
    </source>
</evidence>
<evidence type="ECO:0000256" key="6">
    <source>
        <dbReference type="ARBA" id="ARBA00022801"/>
    </source>
</evidence>
<dbReference type="GO" id="GO:0005829">
    <property type="term" value="C:cytosol"/>
    <property type="evidence" value="ECO:0007669"/>
    <property type="project" value="TreeGrafter"/>
</dbReference>
<dbReference type="Proteomes" id="UP000526083">
    <property type="component" value="Unassembled WGS sequence"/>
</dbReference>
<keyword evidence="7" id="KW-0460">Magnesium</keyword>
<evidence type="ECO:0000313" key="12">
    <source>
        <dbReference type="Proteomes" id="UP000526083"/>
    </source>
</evidence>
<dbReference type="RefSeq" id="WP_167049078.1">
    <property type="nucleotide sequence ID" value="NZ_JAAOZB010000002.1"/>
</dbReference>
<keyword evidence="12" id="KW-1185">Reference proteome</keyword>
<dbReference type="PROSITE" id="PS00893">
    <property type="entry name" value="NUDIX_BOX"/>
    <property type="match status" value="1"/>
</dbReference>
<dbReference type="InterPro" id="IPR050241">
    <property type="entry name" value="NAD-cap_RNA_hydrolase_NudC"/>
</dbReference>
<comment type="caution">
    <text evidence="11">The sequence shown here is derived from an EMBL/GenBank/DDBJ whole genome shotgun (WGS) entry which is preliminary data.</text>
</comment>
<dbReference type="GO" id="GO:0019677">
    <property type="term" value="P:NAD+ catabolic process"/>
    <property type="evidence" value="ECO:0007669"/>
    <property type="project" value="TreeGrafter"/>
</dbReference>
<evidence type="ECO:0000256" key="4">
    <source>
        <dbReference type="ARBA" id="ARBA00012381"/>
    </source>
</evidence>
<dbReference type="AlphaFoldDB" id="A0A7W3PMQ9"/>
<comment type="cofactor">
    <cofactor evidence="2">
        <name>Zn(2+)</name>
        <dbReference type="ChEBI" id="CHEBI:29105"/>
    </cofactor>
</comment>
<dbReference type="SUPFAM" id="SSF55811">
    <property type="entry name" value="Nudix"/>
    <property type="match status" value="1"/>
</dbReference>
<dbReference type="InterPro" id="IPR049734">
    <property type="entry name" value="NudC-like_C"/>
</dbReference>
<gene>
    <name evidence="11" type="ORF">FHX48_002430</name>
</gene>
<dbReference type="PROSITE" id="PS51462">
    <property type="entry name" value="NUDIX"/>
    <property type="match status" value="1"/>
</dbReference>
<dbReference type="Gene3D" id="3.90.79.20">
    <property type="match status" value="1"/>
</dbReference>
<evidence type="ECO:0000256" key="3">
    <source>
        <dbReference type="ARBA" id="ARBA00009595"/>
    </source>
</evidence>
<comment type="catalytic activity">
    <reaction evidence="9">
        <text>a 5'-end NAD(+)-phospho-ribonucleoside in mRNA + H2O = a 5'-end phospho-adenosine-phospho-ribonucleoside in mRNA + beta-nicotinamide D-ribonucleotide + 2 H(+)</text>
        <dbReference type="Rhea" id="RHEA:60876"/>
        <dbReference type="Rhea" id="RHEA-COMP:15698"/>
        <dbReference type="Rhea" id="RHEA-COMP:15719"/>
        <dbReference type="ChEBI" id="CHEBI:14649"/>
        <dbReference type="ChEBI" id="CHEBI:15377"/>
        <dbReference type="ChEBI" id="CHEBI:15378"/>
        <dbReference type="ChEBI" id="CHEBI:144029"/>
        <dbReference type="ChEBI" id="CHEBI:144051"/>
    </reaction>
    <physiologicalReaction direction="left-to-right" evidence="9">
        <dbReference type="Rhea" id="RHEA:60877"/>
    </physiologicalReaction>
</comment>
<dbReference type="GO" id="GO:0006742">
    <property type="term" value="P:NADP+ catabolic process"/>
    <property type="evidence" value="ECO:0007669"/>
    <property type="project" value="TreeGrafter"/>
</dbReference>
<organism evidence="11 12">
    <name type="scientific">Microbacterium halimionae</name>
    <dbReference type="NCBI Taxonomy" id="1526413"/>
    <lineage>
        <taxon>Bacteria</taxon>
        <taxon>Bacillati</taxon>
        <taxon>Actinomycetota</taxon>
        <taxon>Actinomycetes</taxon>
        <taxon>Micrococcales</taxon>
        <taxon>Microbacteriaceae</taxon>
        <taxon>Microbacterium</taxon>
    </lineage>
</organism>
<comment type="similarity">
    <text evidence="3">Belongs to the Nudix hydrolase family. NudC subfamily.</text>
</comment>
<protein>
    <recommendedName>
        <fullName evidence="4">NAD(+) diphosphatase</fullName>
        <ecNumber evidence="4">3.6.1.22</ecNumber>
    </recommendedName>
</protein>
<reference evidence="11 12" key="1">
    <citation type="submission" date="2020-07" db="EMBL/GenBank/DDBJ databases">
        <title>Sequencing the genomes of 1000 actinobacteria strains.</title>
        <authorList>
            <person name="Klenk H.-P."/>
        </authorList>
    </citation>
    <scope>NUCLEOTIDE SEQUENCE [LARGE SCALE GENOMIC DNA]</scope>
    <source>
        <strain evidence="11 12">DSM 27576</strain>
    </source>
</reference>
<dbReference type="CDD" id="cd03429">
    <property type="entry name" value="NUDIX_NADH_pyrophosphatase_Nudt13"/>
    <property type="match status" value="1"/>
</dbReference>
<keyword evidence="6 11" id="KW-0378">Hydrolase</keyword>
<evidence type="ECO:0000256" key="1">
    <source>
        <dbReference type="ARBA" id="ARBA00001946"/>
    </source>
</evidence>
<dbReference type="InterPro" id="IPR020084">
    <property type="entry name" value="NUDIX_hydrolase_CS"/>
</dbReference>
<accession>A0A7W3PMQ9</accession>
<dbReference type="PANTHER" id="PTHR42904:SF6">
    <property type="entry name" value="NAD-CAPPED RNA HYDROLASE NUDT12"/>
    <property type="match status" value="1"/>
</dbReference>
<keyword evidence="5" id="KW-0479">Metal-binding</keyword>
<feature type="domain" description="Nudix hydrolase" evidence="10">
    <location>
        <begin position="163"/>
        <end position="294"/>
    </location>
</feature>
<evidence type="ECO:0000256" key="7">
    <source>
        <dbReference type="ARBA" id="ARBA00022842"/>
    </source>
</evidence>
<name>A0A7W3PMQ9_9MICO</name>
<sequence length="303" mass="32717">MTADDVVLQPLLSVGEWNRSAAERDEPELLEHLRDDALTRVVAVCGDKAALESRTKIRYFAPYAVPAPSSWAFLGRDDEARAVIVAVFKPEDFDSVESLSEWGALRTHAAFLGEDDVEVFVTAVSIGRWLVAAPFCSACGSLTDVTQAGWSRHCPACGRQHFPRTDPAVIVAVTDESSSRLLLGSNAMWESNRYSCFAGFVEAGESLENAVVREVSEESGIDVANIHYLGSQPWPYPRSLMLGFRATAVDAGAAVADGTEILQVRWFDHDEIGAALAGVGDVRLPGASSIAARLISHWHAEGS</sequence>
<dbReference type="InterPro" id="IPR000086">
    <property type="entry name" value="NUDIX_hydrolase_dom"/>
</dbReference>
<dbReference type="InterPro" id="IPR015376">
    <property type="entry name" value="Znr_NADH_PPase"/>
</dbReference>
<dbReference type="Pfam" id="PF00293">
    <property type="entry name" value="NUDIX"/>
    <property type="match status" value="1"/>
</dbReference>
<evidence type="ECO:0000313" key="11">
    <source>
        <dbReference type="EMBL" id="MBA8817331.1"/>
    </source>
</evidence>
<dbReference type="GO" id="GO:0035529">
    <property type="term" value="F:NADH pyrophosphatase activity"/>
    <property type="evidence" value="ECO:0007669"/>
    <property type="project" value="TreeGrafter"/>
</dbReference>
<dbReference type="Gene3D" id="3.90.79.10">
    <property type="entry name" value="Nucleoside Triphosphate Pyrophosphohydrolase"/>
    <property type="match status" value="1"/>
</dbReference>
<evidence type="ECO:0000256" key="2">
    <source>
        <dbReference type="ARBA" id="ARBA00001947"/>
    </source>
</evidence>
<evidence type="ECO:0000256" key="9">
    <source>
        <dbReference type="ARBA" id="ARBA00023679"/>
    </source>
</evidence>
<proteinExistence type="inferred from homology"/>
<evidence type="ECO:0000256" key="8">
    <source>
        <dbReference type="ARBA" id="ARBA00023027"/>
    </source>
</evidence>
<dbReference type="Pfam" id="PF09297">
    <property type="entry name" value="Zn_ribbon_NUD"/>
    <property type="match status" value="1"/>
</dbReference>
<comment type="cofactor">
    <cofactor evidence="1">
        <name>Mg(2+)</name>
        <dbReference type="ChEBI" id="CHEBI:18420"/>
    </cofactor>
</comment>
<dbReference type="EC" id="3.6.1.22" evidence="4"/>
<keyword evidence="8" id="KW-0520">NAD</keyword>
<dbReference type="EMBL" id="JACGWY010000006">
    <property type="protein sequence ID" value="MBA8817331.1"/>
    <property type="molecule type" value="Genomic_DNA"/>
</dbReference>
<dbReference type="NCBIfam" id="NF001299">
    <property type="entry name" value="PRK00241.1"/>
    <property type="match status" value="1"/>
</dbReference>
<dbReference type="PANTHER" id="PTHR42904">
    <property type="entry name" value="NUDIX HYDROLASE, NUDC SUBFAMILY"/>
    <property type="match status" value="1"/>
</dbReference>
<dbReference type="GO" id="GO:0046872">
    <property type="term" value="F:metal ion binding"/>
    <property type="evidence" value="ECO:0007669"/>
    <property type="project" value="UniProtKB-KW"/>
</dbReference>
<dbReference type="InterPro" id="IPR015797">
    <property type="entry name" value="NUDIX_hydrolase-like_dom_sf"/>
</dbReference>
<evidence type="ECO:0000256" key="5">
    <source>
        <dbReference type="ARBA" id="ARBA00022723"/>
    </source>
</evidence>